<reference evidence="8" key="2">
    <citation type="submission" date="2025-08" db="UniProtKB">
        <authorList>
            <consortium name="Ensembl"/>
        </authorList>
    </citation>
    <scope>IDENTIFICATION</scope>
</reference>
<dbReference type="Pfam" id="PF00050">
    <property type="entry name" value="Kazal_1"/>
    <property type="match status" value="1"/>
</dbReference>
<dbReference type="AlphaFoldDB" id="K7E692"/>
<dbReference type="InParanoid" id="K7E692"/>
<keyword evidence="6" id="KW-0732">Signal</keyword>
<gene>
    <name evidence="8" type="primary">LOC103099908</name>
</gene>
<dbReference type="SMART" id="SM00280">
    <property type="entry name" value="KAZAL"/>
    <property type="match status" value="1"/>
</dbReference>
<dbReference type="PROSITE" id="PS51465">
    <property type="entry name" value="KAZAL_2"/>
    <property type="match status" value="1"/>
</dbReference>
<dbReference type="STRING" id="13616.ENSMODP00000041294"/>
<dbReference type="InterPro" id="IPR050159">
    <property type="entry name" value="Kazal-type_SerProtInhib"/>
</dbReference>
<dbReference type="InterPro" id="IPR036058">
    <property type="entry name" value="Kazal_dom_sf"/>
</dbReference>
<keyword evidence="3" id="KW-0646">Protease inhibitor</keyword>
<evidence type="ECO:0000256" key="3">
    <source>
        <dbReference type="ARBA" id="ARBA00022690"/>
    </source>
</evidence>
<dbReference type="SUPFAM" id="SSF100895">
    <property type="entry name" value="Kazal-type serine protease inhibitors"/>
    <property type="match status" value="1"/>
</dbReference>
<dbReference type="PRINTS" id="PR00290">
    <property type="entry name" value="KAZALINHBTR"/>
</dbReference>
<dbReference type="FunCoup" id="K7E692">
    <property type="interactions" value="20"/>
</dbReference>
<dbReference type="OrthoDB" id="9442203at2759"/>
<keyword evidence="9" id="KW-1185">Reference proteome</keyword>
<dbReference type="OMA" id="KIHFKHY"/>
<feature type="domain" description="Kazal-like" evidence="7">
    <location>
        <begin position="24"/>
        <end position="86"/>
    </location>
</feature>
<dbReference type="RefSeq" id="XP_007474127.1">
    <property type="nucleotide sequence ID" value="XM_007474065.3"/>
</dbReference>
<dbReference type="GO" id="GO:0005576">
    <property type="term" value="C:extracellular region"/>
    <property type="evidence" value="ECO:0007669"/>
    <property type="project" value="UniProtKB-SubCell"/>
</dbReference>
<dbReference type="InterPro" id="IPR001239">
    <property type="entry name" value="Prot_inh_Kazal-m"/>
</dbReference>
<dbReference type="PANTHER" id="PTHR47499:SF2">
    <property type="entry name" value="SERINE PROTEASE INHIBITOR KAZAL-TYPE 9"/>
    <property type="match status" value="1"/>
</dbReference>
<dbReference type="KEGG" id="mdo:103099908"/>
<keyword evidence="4" id="KW-0722">Serine protease inhibitor</keyword>
<dbReference type="PANTHER" id="PTHR47499">
    <property type="entry name" value="SERINE PROTEASE INHIBITOR KAZAL-TYPE 7 SPINK7"/>
    <property type="match status" value="1"/>
</dbReference>
<dbReference type="PROSITE" id="PS00282">
    <property type="entry name" value="KAZAL_1"/>
    <property type="match status" value="1"/>
</dbReference>
<evidence type="ECO:0000256" key="1">
    <source>
        <dbReference type="ARBA" id="ARBA00004613"/>
    </source>
</evidence>
<evidence type="ECO:0000313" key="8">
    <source>
        <dbReference type="Ensembl" id="ENSMODP00000041294.1"/>
    </source>
</evidence>
<reference evidence="8" key="3">
    <citation type="submission" date="2025-09" db="UniProtKB">
        <authorList>
            <consortium name="Ensembl"/>
        </authorList>
    </citation>
    <scope>IDENTIFICATION</scope>
</reference>
<evidence type="ECO:0000313" key="9">
    <source>
        <dbReference type="Proteomes" id="UP000002280"/>
    </source>
</evidence>
<evidence type="ECO:0000259" key="7">
    <source>
        <dbReference type="PROSITE" id="PS51465"/>
    </source>
</evidence>
<evidence type="ECO:0000256" key="6">
    <source>
        <dbReference type="SAM" id="SignalP"/>
    </source>
</evidence>
<dbReference type="eggNOG" id="KOG3649">
    <property type="taxonomic scope" value="Eukaryota"/>
</dbReference>
<proteinExistence type="predicted"/>
<dbReference type="Bgee" id="ENSMODG00000028081">
    <property type="expression patterns" value="Expressed in placenta and 6 other cell types or tissues"/>
</dbReference>
<dbReference type="GeneID" id="103099908"/>
<sequence length="104" mass="11641">MKAVAFCLFLMLVLISNFNVESVSKNTVDCTGFKKLPSEEERVCTLEYMPICGSDGKTYSNRCHFCSSVKKSNDKIKFAHTGECGVKAPTPKHLLQMLFSPARR</sequence>
<dbReference type="GeneTree" id="ENSGT00530000064312"/>
<evidence type="ECO:0000256" key="2">
    <source>
        <dbReference type="ARBA" id="ARBA00022525"/>
    </source>
</evidence>
<evidence type="ECO:0000256" key="5">
    <source>
        <dbReference type="ARBA" id="ARBA00023157"/>
    </source>
</evidence>
<name>K7E692_MONDO</name>
<dbReference type="FunFam" id="3.30.60.30:FF:000037">
    <property type="entry name" value="Ovomucoid"/>
    <property type="match status" value="1"/>
</dbReference>
<protein>
    <submittedName>
        <fullName evidence="8">Ovomucoid-like</fullName>
    </submittedName>
</protein>
<evidence type="ECO:0000256" key="4">
    <source>
        <dbReference type="ARBA" id="ARBA00022900"/>
    </source>
</evidence>
<dbReference type="Proteomes" id="UP000002280">
    <property type="component" value="Chromosome 1"/>
</dbReference>
<dbReference type="Gene3D" id="3.30.60.30">
    <property type="match status" value="1"/>
</dbReference>
<reference evidence="8 9" key="1">
    <citation type="journal article" date="2007" name="Nature">
        <title>Genome of the marsupial Monodelphis domestica reveals innovation in non-coding sequences.</title>
        <authorList>
            <person name="Mikkelsen T.S."/>
            <person name="Wakefield M.J."/>
            <person name="Aken B."/>
            <person name="Amemiya C.T."/>
            <person name="Chang J.L."/>
            <person name="Duke S."/>
            <person name="Garber M."/>
            <person name="Gentles A.J."/>
            <person name="Goodstadt L."/>
            <person name="Heger A."/>
            <person name="Jurka J."/>
            <person name="Kamal M."/>
            <person name="Mauceli E."/>
            <person name="Searle S.M."/>
            <person name="Sharpe T."/>
            <person name="Baker M.L."/>
            <person name="Batzer M.A."/>
            <person name="Benos P.V."/>
            <person name="Belov K."/>
            <person name="Clamp M."/>
            <person name="Cook A."/>
            <person name="Cuff J."/>
            <person name="Das R."/>
            <person name="Davidow L."/>
            <person name="Deakin J.E."/>
            <person name="Fazzari M.J."/>
            <person name="Glass J.L."/>
            <person name="Grabherr M."/>
            <person name="Greally J.M."/>
            <person name="Gu W."/>
            <person name="Hore T.A."/>
            <person name="Huttley G.A."/>
            <person name="Kleber M."/>
            <person name="Jirtle R.L."/>
            <person name="Koina E."/>
            <person name="Lee J.T."/>
            <person name="Mahony S."/>
            <person name="Marra M.A."/>
            <person name="Miller R.D."/>
            <person name="Nicholls R.D."/>
            <person name="Oda M."/>
            <person name="Papenfuss A.T."/>
            <person name="Parra Z.E."/>
            <person name="Pollock D.D."/>
            <person name="Ray D.A."/>
            <person name="Schein J.E."/>
            <person name="Speed T.P."/>
            <person name="Thompson K."/>
            <person name="VandeBerg J.L."/>
            <person name="Wade C.M."/>
            <person name="Walker J.A."/>
            <person name="Waters P.D."/>
            <person name="Webber C."/>
            <person name="Weidman J.R."/>
            <person name="Xie X."/>
            <person name="Zody M.C."/>
            <person name="Baldwin J."/>
            <person name="Abdouelleil A."/>
            <person name="Abdulkadir J."/>
            <person name="Abebe A."/>
            <person name="Abera B."/>
            <person name="Abreu J."/>
            <person name="Acer S.C."/>
            <person name="Aftuck L."/>
            <person name="Alexander A."/>
            <person name="An P."/>
            <person name="Anderson E."/>
            <person name="Anderson S."/>
            <person name="Arachi H."/>
            <person name="Azer M."/>
            <person name="Bachantsang P."/>
            <person name="Barry A."/>
            <person name="Bayul T."/>
            <person name="Berlin A."/>
            <person name="Bessette D."/>
            <person name="Bloom T."/>
            <person name="Bloom T."/>
            <person name="Boguslavskiy L."/>
            <person name="Bonnet C."/>
            <person name="Boukhgalter B."/>
            <person name="Bourzgui I."/>
            <person name="Brown A."/>
            <person name="Cahill P."/>
            <person name="Channer S."/>
            <person name="Cheshatsang Y."/>
            <person name="Chuda L."/>
            <person name="Citroen M."/>
            <person name="Collymore A."/>
            <person name="Cooke P."/>
            <person name="Costello M."/>
            <person name="D'Aco K."/>
            <person name="Daza R."/>
            <person name="De Haan G."/>
            <person name="DeGray S."/>
            <person name="DeMaso C."/>
            <person name="Dhargay N."/>
            <person name="Dooley K."/>
            <person name="Dooley E."/>
            <person name="Doricent M."/>
            <person name="Dorje P."/>
            <person name="Dorjee K."/>
            <person name="Dupes A."/>
            <person name="Elong R."/>
            <person name="Falk J."/>
            <person name="Farina A."/>
            <person name="Faro S."/>
            <person name="Ferguson D."/>
            <person name="Fisher S."/>
            <person name="Foley C.D."/>
            <person name="Franke A."/>
            <person name="Friedrich D."/>
            <person name="Gadbois L."/>
            <person name="Gearin G."/>
            <person name="Gearin C.R."/>
            <person name="Giannoukos G."/>
            <person name="Goode T."/>
            <person name="Graham J."/>
            <person name="Grandbois E."/>
            <person name="Grewal S."/>
            <person name="Gyaltsen K."/>
            <person name="Hafez N."/>
            <person name="Hagos B."/>
            <person name="Hall J."/>
            <person name="Henson C."/>
            <person name="Hollinger A."/>
            <person name="Honan T."/>
            <person name="Huard M.D."/>
            <person name="Hughes L."/>
            <person name="Hurhula B."/>
            <person name="Husby M.E."/>
            <person name="Kamat A."/>
            <person name="Kanga B."/>
            <person name="Kashin S."/>
            <person name="Khazanovich D."/>
            <person name="Kisner P."/>
            <person name="Lance K."/>
            <person name="Lara M."/>
            <person name="Lee W."/>
            <person name="Lennon N."/>
            <person name="Letendre F."/>
            <person name="LeVine R."/>
            <person name="Lipovsky A."/>
            <person name="Liu X."/>
            <person name="Liu J."/>
            <person name="Liu S."/>
            <person name="Lokyitsang T."/>
            <person name="Lokyitsang Y."/>
            <person name="Lubonja R."/>
            <person name="Lui A."/>
            <person name="MacDonald P."/>
            <person name="Magnisalis V."/>
            <person name="Maru K."/>
            <person name="Matthews C."/>
            <person name="McCusker W."/>
            <person name="McDonough S."/>
            <person name="Mehta T."/>
            <person name="Meldrim J."/>
            <person name="Meneus L."/>
            <person name="Mihai O."/>
            <person name="Mihalev A."/>
            <person name="Mihova T."/>
            <person name="Mittelman R."/>
            <person name="Mlenga V."/>
            <person name="Montmayeur A."/>
            <person name="Mulrain L."/>
            <person name="Navidi A."/>
            <person name="Naylor J."/>
            <person name="Negash T."/>
            <person name="Nguyen T."/>
            <person name="Nguyen N."/>
            <person name="Nicol R."/>
            <person name="Norbu C."/>
            <person name="Norbu N."/>
            <person name="Novod N."/>
            <person name="O'Neill B."/>
            <person name="Osman S."/>
            <person name="Markiewicz E."/>
            <person name="Oyono O.L."/>
            <person name="Patti C."/>
            <person name="Phunkhang P."/>
            <person name="Pierre F."/>
            <person name="Priest M."/>
            <person name="Raghuraman S."/>
            <person name="Rege F."/>
            <person name="Reyes R."/>
            <person name="Rise C."/>
            <person name="Rogov P."/>
            <person name="Ross K."/>
            <person name="Ryan E."/>
            <person name="Settipalli S."/>
            <person name="Shea T."/>
            <person name="Sherpa N."/>
            <person name="Shi L."/>
            <person name="Shih D."/>
            <person name="Sparrow T."/>
            <person name="Spaulding J."/>
            <person name="Stalker J."/>
            <person name="Stange-Thomann N."/>
            <person name="Stavropoulos S."/>
            <person name="Stone C."/>
            <person name="Strader C."/>
            <person name="Tesfaye S."/>
            <person name="Thomson T."/>
            <person name="Thoulutsang Y."/>
            <person name="Thoulutsang D."/>
            <person name="Topham K."/>
            <person name="Topping I."/>
            <person name="Tsamla T."/>
            <person name="Vassiliev H."/>
            <person name="Vo A."/>
            <person name="Wangchuk T."/>
            <person name="Wangdi T."/>
            <person name="Weiand M."/>
            <person name="Wilkinson J."/>
            <person name="Wilson A."/>
            <person name="Yadav S."/>
            <person name="Young G."/>
            <person name="Yu Q."/>
            <person name="Zembek L."/>
            <person name="Zhong D."/>
            <person name="Zimmer A."/>
            <person name="Zwirko Z."/>
            <person name="Jaffe D.B."/>
            <person name="Alvarez P."/>
            <person name="Brockman W."/>
            <person name="Butler J."/>
            <person name="Chin C."/>
            <person name="Gnerre S."/>
            <person name="MacCallum I."/>
            <person name="Graves J.A."/>
            <person name="Ponting C.P."/>
            <person name="Breen M."/>
            <person name="Samollow P.B."/>
            <person name="Lander E.S."/>
            <person name="Lindblad-Toh K."/>
        </authorList>
    </citation>
    <scope>NUCLEOTIDE SEQUENCE [LARGE SCALE GENOMIC DNA]</scope>
</reference>
<organism evidence="8 9">
    <name type="scientific">Monodelphis domestica</name>
    <name type="common">Gray short-tailed opossum</name>
    <dbReference type="NCBI Taxonomy" id="13616"/>
    <lineage>
        <taxon>Eukaryota</taxon>
        <taxon>Metazoa</taxon>
        <taxon>Chordata</taxon>
        <taxon>Craniata</taxon>
        <taxon>Vertebrata</taxon>
        <taxon>Euteleostomi</taxon>
        <taxon>Mammalia</taxon>
        <taxon>Metatheria</taxon>
        <taxon>Didelphimorphia</taxon>
        <taxon>Didelphidae</taxon>
        <taxon>Monodelphis</taxon>
    </lineage>
</organism>
<keyword evidence="2" id="KW-0964">Secreted</keyword>
<comment type="subcellular location">
    <subcellularLocation>
        <location evidence="1">Secreted</location>
    </subcellularLocation>
</comment>
<keyword evidence="5" id="KW-1015">Disulfide bond</keyword>
<dbReference type="InterPro" id="IPR002350">
    <property type="entry name" value="Kazal_dom"/>
</dbReference>
<feature type="chain" id="PRO_5003900440" evidence="6">
    <location>
        <begin position="23"/>
        <end position="104"/>
    </location>
</feature>
<accession>K7E692</accession>
<feature type="signal peptide" evidence="6">
    <location>
        <begin position="1"/>
        <end position="22"/>
    </location>
</feature>
<dbReference type="HOGENOM" id="CLU_169765_4_0_1"/>
<dbReference type="GO" id="GO:0004867">
    <property type="term" value="F:serine-type endopeptidase inhibitor activity"/>
    <property type="evidence" value="ECO:0007669"/>
    <property type="project" value="UniProtKB-KW"/>
</dbReference>
<dbReference type="Ensembl" id="ENSMODT00000044403.2">
    <property type="protein sequence ID" value="ENSMODP00000041294.1"/>
    <property type="gene ID" value="ENSMODG00000028081.2"/>
</dbReference>